<sequence length="107" mass="11421">MPPIFKLKRHHCNPSRSTTTIASLSHSSSLSLSLLRASVVRVCRLGPPPTVATIAEGRVVGTCAYPDSDDGVSELKERRSPNLSTAAASASRCGVVAWWSGFQSRAR</sequence>
<organism evidence="1 2">
    <name type="scientific">Turnera subulata</name>
    <dbReference type="NCBI Taxonomy" id="218843"/>
    <lineage>
        <taxon>Eukaryota</taxon>
        <taxon>Viridiplantae</taxon>
        <taxon>Streptophyta</taxon>
        <taxon>Embryophyta</taxon>
        <taxon>Tracheophyta</taxon>
        <taxon>Spermatophyta</taxon>
        <taxon>Magnoliopsida</taxon>
        <taxon>eudicotyledons</taxon>
        <taxon>Gunneridae</taxon>
        <taxon>Pentapetalae</taxon>
        <taxon>rosids</taxon>
        <taxon>fabids</taxon>
        <taxon>Malpighiales</taxon>
        <taxon>Passifloraceae</taxon>
        <taxon>Turnera</taxon>
    </lineage>
</organism>
<proteinExistence type="predicted"/>
<reference evidence="1" key="2">
    <citation type="journal article" date="2023" name="Plants (Basel)">
        <title>Annotation of the Turnera subulata (Passifloraceae) Draft Genome Reveals the S-Locus Evolved after the Divergence of Turneroideae from Passifloroideae in a Stepwise Manner.</title>
        <authorList>
            <person name="Henning P.M."/>
            <person name="Roalson E.H."/>
            <person name="Mir W."/>
            <person name="McCubbin A.G."/>
            <person name="Shore J.S."/>
        </authorList>
    </citation>
    <scope>NUCLEOTIDE SEQUENCE</scope>
    <source>
        <strain evidence="1">F60SS</strain>
    </source>
</reference>
<name>A0A9Q0FDT8_9ROSI</name>
<accession>A0A9Q0FDT8</accession>
<dbReference type="AlphaFoldDB" id="A0A9Q0FDT8"/>
<protein>
    <submittedName>
        <fullName evidence="1">Uncharacterized protein</fullName>
    </submittedName>
</protein>
<comment type="caution">
    <text evidence="1">The sequence shown here is derived from an EMBL/GenBank/DDBJ whole genome shotgun (WGS) entry which is preliminary data.</text>
</comment>
<gene>
    <name evidence="1" type="ORF">Tsubulata_013237</name>
</gene>
<dbReference type="EMBL" id="JAKUCV010006151">
    <property type="protein sequence ID" value="KAJ4828517.1"/>
    <property type="molecule type" value="Genomic_DNA"/>
</dbReference>
<reference evidence="1" key="1">
    <citation type="submission" date="2022-02" db="EMBL/GenBank/DDBJ databases">
        <authorList>
            <person name="Henning P.M."/>
            <person name="McCubbin A.G."/>
            <person name="Shore J.S."/>
        </authorList>
    </citation>
    <scope>NUCLEOTIDE SEQUENCE</scope>
    <source>
        <strain evidence="1">F60SS</strain>
        <tissue evidence="1">Leaves</tissue>
    </source>
</reference>
<evidence type="ECO:0000313" key="1">
    <source>
        <dbReference type="EMBL" id="KAJ4828517.1"/>
    </source>
</evidence>
<keyword evidence="2" id="KW-1185">Reference proteome</keyword>
<dbReference type="Proteomes" id="UP001141552">
    <property type="component" value="Unassembled WGS sequence"/>
</dbReference>
<evidence type="ECO:0000313" key="2">
    <source>
        <dbReference type="Proteomes" id="UP001141552"/>
    </source>
</evidence>